<feature type="compositionally biased region" description="Acidic residues" evidence="1">
    <location>
        <begin position="140"/>
        <end position="169"/>
    </location>
</feature>
<feature type="compositionally biased region" description="Polar residues" evidence="1">
    <location>
        <begin position="104"/>
        <end position="137"/>
    </location>
</feature>
<protein>
    <submittedName>
        <fullName evidence="2">Uncharacterized protein</fullName>
    </submittedName>
</protein>
<feature type="compositionally biased region" description="Basic and acidic residues" evidence="1">
    <location>
        <begin position="446"/>
        <end position="456"/>
    </location>
</feature>
<name>A0A178U9D3_ARATH</name>
<dbReference type="InterPro" id="IPR004252">
    <property type="entry name" value="Probable_transposase_24"/>
</dbReference>
<dbReference type="ExpressionAtlas" id="A0A178U9D3">
    <property type="expression patterns" value="baseline"/>
</dbReference>
<feature type="region of interest" description="Disordered" evidence="1">
    <location>
        <begin position="443"/>
        <end position="466"/>
    </location>
</feature>
<feature type="compositionally biased region" description="Basic and acidic residues" evidence="1">
    <location>
        <begin position="15"/>
        <end position="37"/>
    </location>
</feature>
<evidence type="ECO:0000256" key="1">
    <source>
        <dbReference type="SAM" id="MobiDB-lite"/>
    </source>
</evidence>
<feature type="region of interest" description="Disordered" evidence="1">
    <location>
        <begin position="485"/>
        <end position="505"/>
    </location>
</feature>
<sequence>MAGGGKGKSSRGRGRGRESTPKAKAFHDKNPIDRGREVGGSSQSSNPNSAMLSVTQSNRSLPSQYPLATRAQKSPTQATQTPTPARSLSQSGSQQPPLIRRKQQQPPARQHQITHLQEQPAQDSPETQFIPNHQNPTNHEEEDEDDGEEDGEEVGEEDGEEVEEEEENPNVDYQELLDRLLALPVDNIFRFCLRSLYQESTLSGKLSRSLLLETDEDYGCLCFVLAWFNRHNGKLSRVISSIFRRKFDGPYFSWKVTPIVTQERYFRNFARKYYWDEGITELVKEGFLVIAKKRMKGIVSQAKKSGEQPPWIRDTLWKQMWVHWNTEDAQLKSETTSNCRNSDRGGLGVHKHLADQKSFVQVHQEMMLEERMSQMDEDGPQVSDNSSQHSTHLYSYRWQREPFWPWISCGDTEQKKKERELCELVYINCCAASEQLQLKISEQEEQNAKRDEEHRQSQSQIASSEKLVLFMNDKDPELATYLSTDSTELEPATHPTTTTPSTLPTTAATAPAITVAGTTPLLSTSATISNTSSNH</sequence>
<feature type="compositionally biased region" description="Low complexity" evidence="1">
    <location>
        <begin position="71"/>
        <end position="98"/>
    </location>
</feature>
<evidence type="ECO:0000313" key="3">
    <source>
        <dbReference type="Proteomes" id="UP000078284"/>
    </source>
</evidence>
<comment type="caution">
    <text evidence="2">The sequence shown here is derived from an EMBL/GenBank/DDBJ whole genome shotgun (WGS) entry which is preliminary data.</text>
</comment>
<dbReference type="Proteomes" id="UP000078284">
    <property type="component" value="Chromosome 5"/>
</dbReference>
<dbReference type="AlphaFoldDB" id="A0A178U9D3"/>
<gene>
    <name evidence="2" type="ordered locus">AXX17_At5g29850</name>
</gene>
<reference evidence="3" key="1">
    <citation type="journal article" date="2016" name="Proc. Natl. Acad. Sci. U.S.A.">
        <title>Chromosome-level assembly of Arabidopsis thaliana Ler reveals the extent of translocation and inversion polymorphisms.</title>
        <authorList>
            <person name="Zapata L."/>
            <person name="Ding J."/>
            <person name="Willing E.M."/>
            <person name="Hartwig B."/>
            <person name="Bezdan D."/>
            <person name="Jiao W.B."/>
            <person name="Patel V."/>
            <person name="Velikkakam James G."/>
            <person name="Koornneef M."/>
            <person name="Ossowski S."/>
            <person name="Schneeberger K."/>
        </authorList>
    </citation>
    <scope>NUCLEOTIDE SEQUENCE [LARGE SCALE GENOMIC DNA]</scope>
    <source>
        <strain evidence="3">cv. Landsberg erecta</strain>
    </source>
</reference>
<feature type="compositionally biased region" description="Low complexity" evidence="1">
    <location>
        <begin position="492"/>
        <end position="505"/>
    </location>
</feature>
<feature type="region of interest" description="Disordered" evidence="1">
    <location>
        <begin position="1"/>
        <end position="171"/>
    </location>
</feature>
<proteinExistence type="predicted"/>
<evidence type="ECO:0000313" key="2">
    <source>
        <dbReference type="EMBL" id="OAO90463.1"/>
    </source>
</evidence>
<feature type="compositionally biased region" description="Polar residues" evidence="1">
    <location>
        <begin position="40"/>
        <end position="63"/>
    </location>
</feature>
<dbReference type="EMBL" id="LUHQ01000005">
    <property type="protein sequence ID" value="OAO90463.1"/>
    <property type="molecule type" value="Genomic_DNA"/>
</dbReference>
<accession>A0A178U9D3</accession>
<organism evidence="2 3">
    <name type="scientific">Arabidopsis thaliana</name>
    <name type="common">Mouse-ear cress</name>
    <dbReference type="NCBI Taxonomy" id="3702"/>
    <lineage>
        <taxon>Eukaryota</taxon>
        <taxon>Viridiplantae</taxon>
        <taxon>Streptophyta</taxon>
        <taxon>Embryophyta</taxon>
        <taxon>Tracheophyta</taxon>
        <taxon>Spermatophyta</taxon>
        <taxon>Magnoliopsida</taxon>
        <taxon>eudicotyledons</taxon>
        <taxon>Gunneridae</taxon>
        <taxon>Pentapetalae</taxon>
        <taxon>rosids</taxon>
        <taxon>malvids</taxon>
        <taxon>Brassicales</taxon>
        <taxon>Brassicaceae</taxon>
        <taxon>Camelineae</taxon>
        <taxon>Arabidopsis</taxon>
    </lineage>
</organism>
<dbReference type="Pfam" id="PF03004">
    <property type="entry name" value="Transposase_24"/>
    <property type="match status" value="1"/>
</dbReference>